<protein>
    <submittedName>
        <fullName evidence="10">Chloroperoxidase</fullName>
    </submittedName>
</protein>
<feature type="chain" id="PRO_5006015207" evidence="8">
    <location>
        <begin position="22"/>
        <end position="481"/>
    </location>
</feature>
<dbReference type="PANTHER" id="PTHR33577:SF1">
    <property type="entry name" value="HEME HALOPEROXIDASE FAMILY PROFILE DOMAIN-CONTAINING PROTEIN"/>
    <property type="match status" value="1"/>
</dbReference>
<feature type="domain" description="Heme haloperoxidase family profile" evidence="9">
    <location>
        <begin position="96"/>
        <end position="353"/>
    </location>
</feature>
<keyword evidence="3" id="KW-0349">Heme</keyword>
<proteinExistence type="inferred from homology"/>
<evidence type="ECO:0000256" key="5">
    <source>
        <dbReference type="ARBA" id="ARBA00023002"/>
    </source>
</evidence>
<dbReference type="PROSITE" id="PS51405">
    <property type="entry name" value="HEME_HALOPEROXIDASE"/>
    <property type="match status" value="1"/>
</dbReference>
<comment type="cofactor">
    <cofactor evidence="1">
        <name>heme b</name>
        <dbReference type="ChEBI" id="CHEBI:60344"/>
    </cofactor>
</comment>
<keyword evidence="8" id="KW-0732">Signal</keyword>
<dbReference type="Pfam" id="PF01328">
    <property type="entry name" value="Peroxidase_2"/>
    <property type="match status" value="1"/>
</dbReference>
<keyword evidence="4" id="KW-0479">Metal-binding</keyword>
<keyword evidence="2 10" id="KW-0575">Peroxidase</keyword>
<dbReference type="PANTHER" id="PTHR33577">
    <property type="entry name" value="STERIGMATOCYSTIN BIOSYNTHESIS PEROXIDASE STCC-RELATED"/>
    <property type="match status" value="1"/>
</dbReference>
<evidence type="ECO:0000256" key="2">
    <source>
        <dbReference type="ARBA" id="ARBA00022559"/>
    </source>
</evidence>
<dbReference type="GO" id="GO:0046872">
    <property type="term" value="F:metal ion binding"/>
    <property type="evidence" value="ECO:0007669"/>
    <property type="project" value="UniProtKB-KW"/>
</dbReference>
<dbReference type="EMBL" id="CCYA01000253">
    <property type="protein sequence ID" value="CEH16938.1"/>
    <property type="molecule type" value="Genomic_DNA"/>
</dbReference>
<dbReference type="AlphaFoldDB" id="A0A0N7LAL7"/>
<evidence type="ECO:0000256" key="1">
    <source>
        <dbReference type="ARBA" id="ARBA00001970"/>
    </source>
</evidence>
<dbReference type="InterPro" id="IPR036851">
    <property type="entry name" value="Chloroperoxidase-like_sf"/>
</dbReference>
<comment type="similarity">
    <text evidence="7">Belongs to the chloroperoxidase family.</text>
</comment>
<dbReference type="OrthoDB" id="407298at2759"/>
<reference evidence="10 11" key="1">
    <citation type="submission" date="2014-09" db="EMBL/GenBank/DDBJ databases">
        <authorList>
            <person name="Magalhaes I.L.F."/>
            <person name="Oliveira U."/>
            <person name="Santos F.R."/>
            <person name="Vidigal T.H.D.A."/>
            <person name="Brescovit A.D."/>
            <person name="Santos A.J."/>
        </authorList>
    </citation>
    <scope>NUCLEOTIDE SEQUENCE [LARGE SCALE GENOMIC DNA]</scope>
</reference>
<evidence type="ECO:0000256" key="6">
    <source>
        <dbReference type="ARBA" id="ARBA00023004"/>
    </source>
</evidence>
<dbReference type="Gene3D" id="1.10.489.10">
    <property type="entry name" value="Chloroperoxidase-like"/>
    <property type="match status" value="1"/>
</dbReference>
<sequence>MKFTLPFLTVAGLGLSTTVSALPSFAGKSFDEVARGLDLNSDRPEIKAFVKRAEEIRNGGPIYPRAQRGDRDITALINPATFKFNDEEQSIDLTSDEHKFIPPGPNDIRGPCPGLNLLANHGYLDRSGVTTLTQGIDAINKVFGVGPDLALALNAYAVVFNGNILDGTWSIGGPYKSKSLGSLTNLLFGDPAGINAHNVYEGDASIVRQDLYDPASGGNNVDLHMPFYEELLADGGNNSQDGVDVFTPEVMLKHKAARWHYSVANNPRFFQSAFGGLVVTTAAERFVTEFAANNTADAEGYNRIYLDEKNLHAFFGIYKENGKLVYKRGQERLIPGWKRRPLASSFSLVDIALTLLAAARTDPSLLSFGGNTGTVNSFAGLDVGDLSGGVFNLAGLLKDPQELLCFLYQAGVEELIPTQLGVLYKTLGTVTDFVAKNLKAPWSKAANSGDNPCRPFDQDKKINILDAYNKFPGAKGVPGVK</sequence>
<keyword evidence="11" id="KW-1185">Reference proteome</keyword>
<evidence type="ECO:0000313" key="11">
    <source>
        <dbReference type="Proteomes" id="UP000054845"/>
    </source>
</evidence>
<feature type="signal peptide" evidence="8">
    <location>
        <begin position="1"/>
        <end position="21"/>
    </location>
</feature>
<keyword evidence="5" id="KW-0560">Oxidoreductase</keyword>
<evidence type="ECO:0000256" key="3">
    <source>
        <dbReference type="ARBA" id="ARBA00022617"/>
    </source>
</evidence>
<evidence type="ECO:0000256" key="8">
    <source>
        <dbReference type="SAM" id="SignalP"/>
    </source>
</evidence>
<evidence type="ECO:0000259" key="9">
    <source>
        <dbReference type="PROSITE" id="PS51405"/>
    </source>
</evidence>
<evidence type="ECO:0000256" key="4">
    <source>
        <dbReference type="ARBA" id="ARBA00022723"/>
    </source>
</evidence>
<keyword evidence="6" id="KW-0408">Iron</keyword>
<evidence type="ECO:0000313" key="10">
    <source>
        <dbReference type="EMBL" id="CEH16938.1"/>
    </source>
</evidence>
<accession>A0A0N7LAL7</accession>
<dbReference type="InterPro" id="IPR000028">
    <property type="entry name" value="Chloroperoxidase"/>
</dbReference>
<dbReference type="Proteomes" id="UP000054845">
    <property type="component" value="Unassembled WGS sequence"/>
</dbReference>
<dbReference type="SUPFAM" id="SSF47571">
    <property type="entry name" value="Cloroperoxidase"/>
    <property type="match status" value="1"/>
</dbReference>
<dbReference type="GO" id="GO:0004601">
    <property type="term" value="F:peroxidase activity"/>
    <property type="evidence" value="ECO:0007669"/>
    <property type="project" value="UniProtKB-KW"/>
</dbReference>
<name>A0A0N7LAL7_9BASI</name>
<organism evidence="10 11">
    <name type="scientific">Ceraceosorus bombacis</name>
    <dbReference type="NCBI Taxonomy" id="401625"/>
    <lineage>
        <taxon>Eukaryota</taxon>
        <taxon>Fungi</taxon>
        <taxon>Dikarya</taxon>
        <taxon>Basidiomycota</taxon>
        <taxon>Ustilaginomycotina</taxon>
        <taxon>Exobasidiomycetes</taxon>
        <taxon>Ceraceosorales</taxon>
        <taxon>Ceraceosoraceae</taxon>
        <taxon>Ceraceosorus</taxon>
    </lineage>
</organism>
<evidence type="ECO:0000256" key="7">
    <source>
        <dbReference type="ARBA" id="ARBA00025795"/>
    </source>
</evidence>